<feature type="region of interest" description="Disordered" evidence="2">
    <location>
        <begin position="90"/>
        <end position="119"/>
    </location>
</feature>
<dbReference type="AlphaFoldDB" id="A0AAD5DPQ6"/>
<name>A0AAD5DPQ6_9CHLO</name>
<feature type="region of interest" description="Disordered" evidence="2">
    <location>
        <begin position="488"/>
        <end position="546"/>
    </location>
</feature>
<feature type="compositionally biased region" description="Low complexity" evidence="2">
    <location>
        <begin position="516"/>
        <end position="529"/>
    </location>
</feature>
<reference evidence="3" key="1">
    <citation type="submission" date="2020-11" db="EMBL/GenBank/DDBJ databases">
        <title>Chlorella ohadii genome sequencing and assembly.</title>
        <authorList>
            <person name="Murik O."/>
            <person name="Treves H."/>
            <person name="Kedem I."/>
            <person name="Shotland Y."/>
            <person name="Kaplan A."/>
        </authorList>
    </citation>
    <scope>NUCLEOTIDE SEQUENCE</scope>
    <source>
        <strain evidence="3">1</strain>
    </source>
</reference>
<evidence type="ECO:0000313" key="4">
    <source>
        <dbReference type="Proteomes" id="UP001205105"/>
    </source>
</evidence>
<dbReference type="Proteomes" id="UP001205105">
    <property type="component" value="Unassembled WGS sequence"/>
</dbReference>
<feature type="region of interest" description="Disordered" evidence="2">
    <location>
        <begin position="1"/>
        <end position="35"/>
    </location>
</feature>
<evidence type="ECO:0000256" key="1">
    <source>
        <dbReference type="SAM" id="Coils"/>
    </source>
</evidence>
<proteinExistence type="predicted"/>
<evidence type="ECO:0000256" key="2">
    <source>
        <dbReference type="SAM" id="MobiDB-lite"/>
    </source>
</evidence>
<comment type="caution">
    <text evidence="3">The sequence shown here is derived from an EMBL/GenBank/DDBJ whole genome shotgun (WGS) entry which is preliminary data.</text>
</comment>
<evidence type="ECO:0000313" key="3">
    <source>
        <dbReference type="EMBL" id="KAI7839685.1"/>
    </source>
</evidence>
<gene>
    <name evidence="3" type="ORF">COHA_006493</name>
</gene>
<dbReference type="EMBL" id="JADXDR010000095">
    <property type="protein sequence ID" value="KAI7839685.1"/>
    <property type="molecule type" value="Genomic_DNA"/>
</dbReference>
<protein>
    <submittedName>
        <fullName evidence="3">Uncharacterized protein</fullName>
    </submittedName>
</protein>
<keyword evidence="4" id="KW-1185">Reference proteome</keyword>
<accession>A0AAD5DPQ6</accession>
<keyword evidence="1" id="KW-0175">Coiled coil</keyword>
<feature type="region of interest" description="Disordered" evidence="2">
    <location>
        <begin position="53"/>
        <end position="74"/>
    </location>
</feature>
<feature type="coiled-coil region" evidence="1">
    <location>
        <begin position="180"/>
        <end position="228"/>
    </location>
</feature>
<organism evidence="3 4">
    <name type="scientific">Chlorella ohadii</name>
    <dbReference type="NCBI Taxonomy" id="2649997"/>
    <lineage>
        <taxon>Eukaryota</taxon>
        <taxon>Viridiplantae</taxon>
        <taxon>Chlorophyta</taxon>
        <taxon>core chlorophytes</taxon>
        <taxon>Trebouxiophyceae</taxon>
        <taxon>Chlorellales</taxon>
        <taxon>Chlorellaceae</taxon>
        <taxon>Chlorella clade</taxon>
        <taxon>Chlorella</taxon>
    </lineage>
</organism>
<sequence>MAHRSTDPELDAWEMVSSSEDGGSEGGSDSGEAAAAEALAASFLATEPLSPLAADQAVAEGTEGDSPPLLPGSPENAQLLQLMAAEAPAAPSLAAASEEGEGEAVPVPASAAGMTDTTTSGGMGQASFVIPDASAPALPSPPTPTALAAPIAPLGGGAAASAAMRRAASLHLRVVRSDEQEALERAVAELEKRATQRDRELALAQQRLNSAQTKLAEESSEAHRLRKIAMIACSICAFLGLKALMGGRHRASSCGGQAAACAPSGATMPRAPCVAHSVHEPPVALLQRKVAIQDFVQNKKTPEGLRCRQLVPTSGGTSTSLWDATSTEELQQWLDESINVDVTHQVVEVQEEFALGLGEVHRARAAEKVKEGTKEVAHKTGEALSSAATAVGHQVNELDHKLRISERATAASTAVKESAVGRATGAALTKVGSAVSSTTKTVLANEKVQSATGAVGASFKKLGASLSSLGRRKADDAPGTEHVPQFVQESEGFEPPASSQPHEPPAPVAGGNLRNPTAAPAAVNASPEAQQQATFTLDDNDEPKAP</sequence>